<feature type="region of interest" description="Disordered" evidence="1">
    <location>
        <begin position="222"/>
        <end position="251"/>
    </location>
</feature>
<keyword evidence="3" id="KW-0732">Signal</keyword>
<feature type="compositionally biased region" description="Pro residues" evidence="1">
    <location>
        <begin position="78"/>
        <end position="96"/>
    </location>
</feature>
<dbReference type="EMBL" id="BT141547">
    <property type="protein sequence ID" value="AFK41341.1"/>
    <property type="molecule type" value="mRNA"/>
</dbReference>
<name>I3SM49_LOTJA</name>
<evidence type="ECO:0000259" key="4">
    <source>
        <dbReference type="Pfam" id="PF14364"/>
    </source>
</evidence>
<evidence type="ECO:0000256" key="2">
    <source>
        <dbReference type="SAM" id="Phobius"/>
    </source>
</evidence>
<evidence type="ECO:0000256" key="3">
    <source>
        <dbReference type="SAM" id="SignalP"/>
    </source>
</evidence>
<evidence type="ECO:0000256" key="1">
    <source>
        <dbReference type="SAM" id="MobiDB-lite"/>
    </source>
</evidence>
<reference evidence="5" key="1">
    <citation type="submission" date="2012-05" db="EMBL/GenBank/DDBJ databases">
        <authorList>
            <person name="Krishnakumar V."/>
            <person name="Cheung F."/>
            <person name="Xiao Y."/>
            <person name="Chan A."/>
            <person name="Moskal W.A."/>
            <person name="Town C.D."/>
        </authorList>
    </citation>
    <scope>NUCLEOTIDE SEQUENCE</scope>
</reference>
<dbReference type="InterPro" id="IPR008480">
    <property type="entry name" value="DUF761_pln"/>
</dbReference>
<dbReference type="RefSeq" id="XP_057419920.1">
    <property type="nucleotide sequence ID" value="XM_057563937.1"/>
</dbReference>
<dbReference type="GeneID" id="130714071"/>
<dbReference type="InterPro" id="IPR025520">
    <property type="entry name" value="DUF4408"/>
</dbReference>
<dbReference type="OrthoDB" id="1436847at2759"/>
<proteinExistence type="evidence at transcript level"/>
<dbReference type="Pfam" id="PF05553">
    <property type="entry name" value="DUF761"/>
    <property type="match status" value="1"/>
</dbReference>
<dbReference type="PANTHER" id="PTHR33098:SF53">
    <property type="entry name" value="OS05G0540900 PROTEIN"/>
    <property type="match status" value="1"/>
</dbReference>
<keyword evidence="2" id="KW-0472">Membrane</keyword>
<feature type="chain" id="PRO_5003679376" description="DUF4408 domain-containing protein" evidence="3">
    <location>
        <begin position="21"/>
        <end position="251"/>
    </location>
</feature>
<protein>
    <recommendedName>
        <fullName evidence="4">DUF4408 domain-containing protein</fullName>
    </recommendedName>
</protein>
<dbReference type="KEGG" id="lja:130714071"/>
<sequence>MLSLLPALKLLLISTGVLFAAHGVHVSVPVITDFVVTHVSLTWHLILSCQQLNPPYLFLLLNAIIITIAASTMFHNSLPPPPSHTPPPPPPPPPPYIAEDEEEEEYPLPAPIDVKAVVVNGVSTEEDGFITESWTPPSSSMSIPPFSFPDSPPDSADVNAPAMEDVWRAITECRHQKMKRSEALLDERKRERLVRRTEPSRYELNQRVEEFIRKFNEELRLQKKHDHDSISESEQYGDYDHIQFDPPPLSV</sequence>
<organism evidence="5">
    <name type="scientific">Lotus japonicus</name>
    <name type="common">Lotus corniculatus var. japonicus</name>
    <dbReference type="NCBI Taxonomy" id="34305"/>
    <lineage>
        <taxon>Eukaryota</taxon>
        <taxon>Viridiplantae</taxon>
        <taxon>Streptophyta</taxon>
        <taxon>Embryophyta</taxon>
        <taxon>Tracheophyta</taxon>
        <taxon>Spermatophyta</taxon>
        <taxon>Magnoliopsida</taxon>
        <taxon>eudicotyledons</taxon>
        <taxon>Gunneridae</taxon>
        <taxon>Pentapetalae</taxon>
        <taxon>rosids</taxon>
        <taxon>fabids</taxon>
        <taxon>Fabales</taxon>
        <taxon>Fabaceae</taxon>
        <taxon>Papilionoideae</taxon>
        <taxon>50 kb inversion clade</taxon>
        <taxon>NPAAA clade</taxon>
        <taxon>Hologalegina</taxon>
        <taxon>robinioid clade</taxon>
        <taxon>Loteae</taxon>
        <taxon>Lotus</taxon>
    </lineage>
</organism>
<evidence type="ECO:0000313" key="5">
    <source>
        <dbReference type="EMBL" id="AFK41341.1"/>
    </source>
</evidence>
<dbReference type="PANTHER" id="PTHR33098">
    <property type="entry name" value="COTTON FIBER (DUF761)"/>
    <property type="match status" value="1"/>
</dbReference>
<accession>I3SM49</accession>
<dbReference type="OMA" id="LCFKPPY"/>
<dbReference type="AlphaFoldDB" id="I3SM49"/>
<dbReference type="Pfam" id="PF14364">
    <property type="entry name" value="DUF4408"/>
    <property type="match status" value="1"/>
</dbReference>
<feature type="region of interest" description="Disordered" evidence="1">
    <location>
        <begin position="77"/>
        <end position="104"/>
    </location>
</feature>
<keyword evidence="2" id="KW-0812">Transmembrane</keyword>
<feature type="signal peptide" evidence="3">
    <location>
        <begin position="1"/>
        <end position="20"/>
    </location>
</feature>
<feature type="domain" description="DUF4408" evidence="4">
    <location>
        <begin position="52"/>
        <end position="71"/>
    </location>
</feature>
<feature type="transmembrane region" description="Helical" evidence="2">
    <location>
        <begin position="56"/>
        <end position="74"/>
    </location>
</feature>
<keyword evidence="2" id="KW-1133">Transmembrane helix</keyword>